<gene>
    <name evidence="2" type="ORF">AMST5_02895</name>
</gene>
<feature type="domain" description="ATPase AAA-type core" evidence="1">
    <location>
        <begin position="120"/>
        <end position="240"/>
    </location>
</feature>
<dbReference type="SUPFAM" id="SSF52540">
    <property type="entry name" value="P-loop containing nucleoside triphosphate hydrolases"/>
    <property type="match status" value="1"/>
</dbReference>
<name>A0AA48M0X5_9ZZZZ</name>
<evidence type="ECO:0000313" key="2">
    <source>
        <dbReference type="EMBL" id="CAJ0877621.1"/>
    </source>
</evidence>
<dbReference type="AlphaFoldDB" id="A0AA48M0X5"/>
<dbReference type="Pfam" id="PF13304">
    <property type="entry name" value="AAA_21"/>
    <property type="match status" value="1"/>
</dbReference>
<dbReference type="GO" id="GO:0005524">
    <property type="term" value="F:ATP binding"/>
    <property type="evidence" value="ECO:0007669"/>
    <property type="project" value="InterPro"/>
</dbReference>
<dbReference type="PANTHER" id="PTHR43581:SF2">
    <property type="entry name" value="EXCINUCLEASE ATPASE SUBUNIT"/>
    <property type="match status" value="1"/>
</dbReference>
<dbReference type="EMBL" id="OY288114">
    <property type="protein sequence ID" value="CAJ0877621.1"/>
    <property type="molecule type" value="Genomic_DNA"/>
</dbReference>
<sequence>MPFDLSIPLAGGQSLDFLVDVGQIVFVLGANGTGKSSLMQRFFTGHRDAARRISAHRQTWFASASISMTGEGRRNTEQNILHSDLNPQSRWKDDHSAARASVAIYDLVDAQNVRARAIADAVDNSNIALAQQLAAIEAPVKIINELLRFSNLPIEIFVHENEQVLASKSGGPKFSVSELSDGERNALLIAANILTVKPGTIVFVDEPERHLHRSIISPLLTLLFAARSDCAFVISTHDVMLPLDNPTARTLLVRGCKYEGSTVREWDADLVTAEAEIDDALKQDILGARRKLLFVEGSEQSLDKPLYSLIFPNVSVVAKSTCRDVEHAVSGIRDAQGLHWLHAFGIVDNDRRVPDDIVRLRAKGVYALSVFSVEAIYYHTEIQRRVAERHCKVTGADPEALIVAAQAAALDAVRPHIRRLSERAVEAKLRKDLMKKLPRRAEIAAAQRIDITIDVPAVVAAEVARLQSACDTADLSSIICCYPIRETPALGAIARNLQFQSEAQYESAVRKLLMDDAGALAFLRALFDPLPAEIDAI</sequence>
<evidence type="ECO:0000259" key="1">
    <source>
        <dbReference type="Pfam" id="PF13304"/>
    </source>
</evidence>
<dbReference type="Gene3D" id="3.40.50.300">
    <property type="entry name" value="P-loop containing nucleotide triphosphate hydrolases"/>
    <property type="match status" value="1"/>
</dbReference>
<dbReference type="InterPro" id="IPR027417">
    <property type="entry name" value="P-loop_NTPase"/>
</dbReference>
<dbReference type="PANTHER" id="PTHR43581">
    <property type="entry name" value="ATP/GTP PHOSPHATASE"/>
    <property type="match status" value="1"/>
</dbReference>
<dbReference type="InterPro" id="IPR003959">
    <property type="entry name" value="ATPase_AAA_core"/>
</dbReference>
<protein>
    <recommendedName>
        <fullName evidence="1">ATPase AAA-type core domain-containing protein</fullName>
    </recommendedName>
</protein>
<proteinExistence type="predicted"/>
<accession>A0AA48M0X5</accession>
<dbReference type="GO" id="GO:0016887">
    <property type="term" value="F:ATP hydrolysis activity"/>
    <property type="evidence" value="ECO:0007669"/>
    <property type="project" value="InterPro"/>
</dbReference>
<reference evidence="2" key="1">
    <citation type="submission" date="2023-07" db="EMBL/GenBank/DDBJ databases">
        <authorList>
            <person name="Pelsma A.J. K."/>
        </authorList>
    </citation>
    <scope>NUCLEOTIDE SEQUENCE</scope>
</reference>
<dbReference type="InterPro" id="IPR051396">
    <property type="entry name" value="Bact_Antivir_Def_Nuclease"/>
</dbReference>
<organism evidence="2">
    <name type="scientific">freshwater sediment metagenome</name>
    <dbReference type="NCBI Taxonomy" id="556182"/>
    <lineage>
        <taxon>unclassified sequences</taxon>
        <taxon>metagenomes</taxon>
        <taxon>ecological metagenomes</taxon>
    </lineage>
</organism>